<dbReference type="Gene3D" id="3.80.10.10">
    <property type="entry name" value="Ribonuclease Inhibitor"/>
    <property type="match status" value="1"/>
</dbReference>
<dbReference type="Pfam" id="PF12937">
    <property type="entry name" value="F-box-like"/>
    <property type="match status" value="1"/>
</dbReference>
<feature type="region of interest" description="Disordered" evidence="1">
    <location>
        <begin position="511"/>
        <end position="533"/>
    </location>
</feature>
<accession>A0A197K7T2</accession>
<proteinExistence type="predicted"/>
<organism evidence="3 4">
    <name type="scientific">Linnemannia elongata AG-77</name>
    <dbReference type="NCBI Taxonomy" id="1314771"/>
    <lineage>
        <taxon>Eukaryota</taxon>
        <taxon>Fungi</taxon>
        <taxon>Fungi incertae sedis</taxon>
        <taxon>Mucoromycota</taxon>
        <taxon>Mortierellomycotina</taxon>
        <taxon>Mortierellomycetes</taxon>
        <taxon>Mortierellales</taxon>
        <taxon>Mortierellaceae</taxon>
        <taxon>Linnemannia</taxon>
    </lineage>
</organism>
<dbReference type="AlphaFoldDB" id="A0A197K7T2"/>
<dbReference type="Proteomes" id="UP000078512">
    <property type="component" value="Unassembled WGS sequence"/>
</dbReference>
<feature type="compositionally biased region" description="Acidic residues" evidence="1">
    <location>
        <begin position="512"/>
        <end position="522"/>
    </location>
</feature>
<feature type="domain" description="F-box" evidence="2">
    <location>
        <begin position="5"/>
        <end position="46"/>
    </location>
</feature>
<evidence type="ECO:0000313" key="3">
    <source>
        <dbReference type="EMBL" id="OAQ32761.1"/>
    </source>
</evidence>
<dbReference type="InterPro" id="IPR032675">
    <property type="entry name" value="LRR_dom_sf"/>
</dbReference>
<dbReference type="EMBL" id="KV442023">
    <property type="protein sequence ID" value="OAQ32761.1"/>
    <property type="molecule type" value="Genomic_DNA"/>
</dbReference>
<evidence type="ECO:0000313" key="4">
    <source>
        <dbReference type="Proteomes" id="UP000078512"/>
    </source>
</evidence>
<dbReference type="SUPFAM" id="SSF81383">
    <property type="entry name" value="F-box domain"/>
    <property type="match status" value="1"/>
</dbReference>
<dbReference type="InterPro" id="IPR001810">
    <property type="entry name" value="F-box_dom"/>
</dbReference>
<dbReference type="OrthoDB" id="2339388at2759"/>
<evidence type="ECO:0000259" key="2">
    <source>
        <dbReference type="Pfam" id="PF12937"/>
    </source>
</evidence>
<dbReference type="InterPro" id="IPR036047">
    <property type="entry name" value="F-box-like_dom_sf"/>
</dbReference>
<protein>
    <recommendedName>
        <fullName evidence="2">F-box domain-containing protein</fullName>
    </recommendedName>
</protein>
<gene>
    <name evidence="3" type="ORF">K457DRAFT_134877</name>
</gene>
<evidence type="ECO:0000256" key="1">
    <source>
        <dbReference type="SAM" id="MobiDB-lite"/>
    </source>
</evidence>
<sequence length="690" mass="78993">MPRPLPGEVLSVVLSHISTKDLLQCIQVSALWYHEALPHLYRTVTINKLDGIPPFPLHLPAILSNRHLIHHVDWFIFRDFSKYGFPDGPLPVQVFETDLLEVLLDYKLPESLPLSEWIDKTDQGSKDDLRKSVLPLRPGPNRPLRLKSLTVLGDFRHINLLENTLEHLSTSLTFLRLVTWEEHVVSLEWLLETLPLLKHLSLEGSCLKFVPPPLLPPSYSGTNTTTTTSTVESGQSHYPLETLTFMSILMTRPGPTSFDMFKRLPNLKNIRIKDSSSGHLNSDKLRPGELGRVLEKYCPKLERIETDGAVPVWFYRLPPLSPAIIIAMRKLEQEQAEQLAQRRAEEFRLWGWMWSTSVAPRAADVLLQKQLEQQEREELIFQAHAGRIGQSYFRNLKRLEMREQRLSAQDLVCLGVQAQFLTHVTLQRQLYTSSEAWNLYETDPEVVGQGEDVKITASSATVDNPEKLARMRRRSPIRSRDVLFFLEVCASLQHFSAGPIAVYFDEMLEHGDNDEDSEDQESQEGFVRSADGDGRDRRRIQRWACEGSLESLEIGFGLETTNPNDHRLVWAHLGRFRKLRSLTFGESNLIPSLKHGIDALVPSSVGGRGVNETMEKILSFGSMWTVSDRETILWIVRAFPRLSQIELNAREGSTIGDIVRGWLEGVEQSWTFFTKCCYCYRCVPRWKLLQ</sequence>
<name>A0A197K7T2_9FUNG</name>
<keyword evidence="4" id="KW-1185">Reference proteome</keyword>
<reference evidence="3 4" key="1">
    <citation type="submission" date="2016-05" db="EMBL/GenBank/DDBJ databases">
        <title>Genome sequencing reveals origins of a unique bacterial endosymbiosis in the earliest lineages of terrestrial Fungi.</title>
        <authorList>
            <consortium name="DOE Joint Genome Institute"/>
            <person name="Uehling J."/>
            <person name="Gryganskyi A."/>
            <person name="Hameed K."/>
            <person name="Tschaplinski T."/>
            <person name="Misztal P."/>
            <person name="Wu S."/>
            <person name="Desiro A."/>
            <person name="Vande Pol N."/>
            <person name="Du Z.-Y."/>
            <person name="Zienkiewicz A."/>
            <person name="Zienkiewicz K."/>
            <person name="Morin E."/>
            <person name="Tisserant E."/>
            <person name="Splivallo R."/>
            <person name="Hainaut M."/>
            <person name="Henrissat B."/>
            <person name="Ohm R."/>
            <person name="Kuo A."/>
            <person name="Yan J."/>
            <person name="Lipzen A."/>
            <person name="Nolan M."/>
            <person name="Labutti K."/>
            <person name="Barry K."/>
            <person name="Goldstein A."/>
            <person name="Labbe J."/>
            <person name="Schadt C."/>
            <person name="Tuskan G."/>
            <person name="Grigoriev I."/>
            <person name="Martin F."/>
            <person name="Vilgalys R."/>
            <person name="Bonito G."/>
        </authorList>
    </citation>
    <scope>NUCLEOTIDE SEQUENCE [LARGE SCALE GENOMIC DNA]</scope>
    <source>
        <strain evidence="3 4">AG-77</strain>
    </source>
</reference>